<keyword evidence="1" id="KW-0175">Coiled coil</keyword>
<dbReference type="EMBL" id="BARW01038893">
    <property type="protein sequence ID" value="GAJ16827.1"/>
    <property type="molecule type" value="Genomic_DNA"/>
</dbReference>
<reference evidence="2" key="1">
    <citation type="journal article" date="2014" name="Front. Microbiol.">
        <title>High frequency of phylogenetically diverse reductive dehalogenase-homologous genes in deep subseafloor sedimentary metagenomes.</title>
        <authorList>
            <person name="Kawai M."/>
            <person name="Futagami T."/>
            <person name="Toyoda A."/>
            <person name="Takaki Y."/>
            <person name="Nishi S."/>
            <person name="Hori S."/>
            <person name="Arai W."/>
            <person name="Tsubouchi T."/>
            <person name="Morono Y."/>
            <person name="Uchiyama I."/>
            <person name="Ito T."/>
            <person name="Fujiyama A."/>
            <person name="Inagaki F."/>
            <person name="Takami H."/>
        </authorList>
    </citation>
    <scope>NUCLEOTIDE SEQUENCE</scope>
    <source>
        <strain evidence="2">Expedition CK06-06</strain>
    </source>
</reference>
<proteinExistence type="predicted"/>
<accession>X1VFN1</accession>
<gene>
    <name evidence="2" type="ORF">S12H4_59498</name>
</gene>
<sequence>MEIIQKAKILKNLNTKELVKKLKQYEDALEKALNEQMTYASQNHSG</sequence>
<name>X1VFN1_9ZZZZ</name>
<evidence type="ECO:0000256" key="1">
    <source>
        <dbReference type="SAM" id="Coils"/>
    </source>
</evidence>
<feature type="non-terminal residue" evidence="2">
    <location>
        <position position="46"/>
    </location>
</feature>
<dbReference type="AlphaFoldDB" id="X1VFN1"/>
<evidence type="ECO:0000313" key="2">
    <source>
        <dbReference type="EMBL" id="GAJ16827.1"/>
    </source>
</evidence>
<feature type="coiled-coil region" evidence="1">
    <location>
        <begin position="15"/>
        <end position="42"/>
    </location>
</feature>
<protein>
    <submittedName>
        <fullName evidence="2">Uncharacterized protein</fullName>
    </submittedName>
</protein>
<comment type="caution">
    <text evidence="2">The sequence shown here is derived from an EMBL/GenBank/DDBJ whole genome shotgun (WGS) entry which is preliminary data.</text>
</comment>
<organism evidence="2">
    <name type="scientific">marine sediment metagenome</name>
    <dbReference type="NCBI Taxonomy" id="412755"/>
    <lineage>
        <taxon>unclassified sequences</taxon>
        <taxon>metagenomes</taxon>
        <taxon>ecological metagenomes</taxon>
    </lineage>
</organism>